<dbReference type="EMBL" id="SMLK01000001">
    <property type="protein sequence ID" value="TFZ08881.1"/>
    <property type="molecule type" value="Genomic_DNA"/>
</dbReference>
<keyword evidence="1" id="KW-0812">Transmembrane</keyword>
<dbReference type="Proteomes" id="UP000297839">
    <property type="component" value="Unassembled WGS sequence"/>
</dbReference>
<proteinExistence type="predicted"/>
<reference evidence="2 3" key="1">
    <citation type="submission" date="2019-03" db="EMBL/GenBank/DDBJ databases">
        <title>Ramlibacter sp. 18x22-1, whole genome shotgun sequence.</title>
        <authorList>
            <person name="Zhang X."/>
            <person name="Feng G."/>
            <person name="Zhu H."/>
        </authorList>
    </citation>
    <scope>NUCLEOTIDE SEQUENCE [LARGE SCALE GENOMIC DNA]</scope>
    <source>
        <strain evidence="2 3">18x22-1</strain>
    </source>
</reference>
<dbReference type="InterPro" id="IPR046730">
    <property type="entry name" value="DUF6622"/>
</dbReference>
<name>A0A4Z0CBY2_9BURK</name>
<dbReference type="RefSeq" id="WP_135248966.1">
    <property type="nucleotide sequence ID" value="NZ_SMLK01000001.1"/>
</dbReference>
<evidence type="ECO:0008006" key="4">
    <source>
        <dbReference type="Google" id="ProtNLM"/>
    </source>
</evidence>
<feature type="transmembrane region" description="Helical" evidence="1">
    <location>
        <begin position="107"/>
        <end position="126"/>
    </location>
</feature>
<protein>
    <recommendedName>
        <fullName evidence="4">DUF1453 domain-containing protein</fullName>
    </recommendedName>
</protein>
<feature type="transmembrane region" description="Helical" evidence="1">
    <location>
        <begin position="146"/>
        <end position="163"/>
    </location>
</feature>
<dbReference type="AlphaFoldDB" id="A0A4Z0CBY2"/>
<keyword evidence="3" id="KW-1185">Reference proteome</keyword>
<gene>
    <name evidence="2" type="ORF">EZ216_06995</name>
</gene>
<dbReference type="Pfam" id="PF20327">
    <property type="entry name" value="DUF6622"/>
    <property type="match status" value="1"/>
</dbReference>
<evidence type="ECO:0000313" key="2">
    <source>
        <dbReference type="EMBL" id="TFZ08881.1"/>
    </source>
</evidence>
<organism evidence="2 3">
    <name type="scientific">Ramlibacter humi</name>
    <dbReference type="NCBI Taxonomy" id="2530451"/>
    <lineage>
        <taxon>Bacteria</taxon>
        <taxon>Pseudomonadati</taxon>
        <taxon>Pseudomonadota</taxon>
        <taxon>Betaproteobacteria</taxon>
        <taxon>Burkholderiales</taxon>
        <taxon>Comamonadaceae</taxon>
        <taxon>Ramlibacter</taxon>
    </lineage>
</organism>
<evidence type="ECO:0000256" key="1">
    <source>
        <dbReference type="SAM" id="Phobius"/>
    </source>
</evidence>
<feature type="transmembrane region" description="Helical" evidence="1">
    <location>
        <begin position="22"/>
        <end position="39"/>
    </location>
</feature>
<feature type="transmembrane region" description="Helical" evidence="1">
    <location>
        <begin position="74"/>
        <end position="95"/>
    </location>
</feature>
<comment type="caution">
    <text evidence="2">The sequence shown here is derived from an EMBL/GenBank/DDBJ whole genome shotgun (WGS) entry which is preliminary data.</text>
</comment>
<dbReference type="OrthoDB" id="3034721at2"/>
<evidence type="ECO:0000313" key="3">
    <source>
        <dbReference type="Proteomes" id="UP000297839"/>
    </source>
</evidence>
<feature type="transmembrane region" description="Helical" evidence="1">
    <location>
        <begin position="46"/>
        <end position="68"/>
    </location>
</feature>
<sequence>MLIQLVTQHPEALPRILQSTPTWVWGLFAGLLALGFSQVRGRTMSLLRVSLVPFVMAGFGAWGMFSAFGNAPHGAMVVGLWIATAAIVAAVVGMGRSHATYDAATRSYAVPGSFMPLLMIAGIFLVKWSVGVELALQPPIAQDTSFGLAIALVYGVFNGLFAGRAARLWRLAFNAPVPARAAA</sequence>
<keyword evidence="1" id="KW-1133">Transmembrane helix</keyword>
<accession>A0A4Z0CBY2</accession>
<keyword evidence="1" id="KW-0472">Membrane</keyword>